<dbReference type="Proteomes" id="UP000583929">
    <property type="component" value="Unassembled WGS sequence"/>
</dbReference>
<sequence length="225" mass="25045">MASPSPSFYNQHCVEHHLKAFQRLDMSLVRDRSAYCRVATRGHNIDSHPKTIRLHNTVRYSKPWLMQHDNVTEKNYARAPLPTLCRLLKIRQTPAGQTIGSPSVLATTPFSSNPAPIVTPFSNTLSQPFSLKLDRNNFPLWKTMVNTIIRGHRLEGFINGTQPAPVEFIRTGPIVEDAPGSGFIHLPALGSRFGSTSGCSRPKHSIIITPTTNIVTINVFILTLK</sequence>
<gene>
    <name evidence="1" type="ORF">G4B88_016861</name>
</gene>
<evidence type="ECO:0000313" key="2">
    <source>
        <dbReference type="Proteomes" id="UP000583929"/>
    </source>
</evidence>
<name>A0A7J6GMY4_CANSA</name>
<organism evidence="1 2">
    <name type="scientific">Cannabis sativa</name>
    <name type="common">Hemp</name>
    <name type="synonym">Marijuana</name>
    <dbReference type="NCBI Taxonomy" id="3483"/>
    <lineage>
        <taxon>Eukaryota</taxon>
        <taxon>Viridiplantae</taxon>
        <taxon>Streptophyta</taxon>
        <taxon>Embryophyta</taxon>
        <taxon>Tracheophyta</taxon>
        <taxon>Spermatophyta</taxon>
        <taxon>Magnoliopsida</taxon>
        <taxon>eudicotyledons</taxon>
        <taxon>Gunneridae</taxon>
        <taxon>Pentapetalae</taxon>
        <taxon>rosids</taxon>
        <taxon>fabids</taxon>
        <taxon>Rosales</taxon>
        <taxon>Cannabaceae</taxon>
        <taxon>Cannabis</taxon>
    </lineage>
</organism>
<dbReference type="AlphaFoldDB" id="A0A7J6GMY4"/>
<accession>A0A7J6GMY4</accession>
<evidence type="ECO:0000313" key="1">
    <source>
        <dbReference type="EMBL" id="KAF4384295.1"/>
    </source>
</evidence>
<comment type="caution">
    <text evidence="1">The sequence shown here is derived from an EMBL/GenBank/DDBJ whole genome shotgun (WGS) entry which is preliminary data.</text>
</comment>
<keyword evidence="2" id="KW-1185">Reference proteome</keyword>
<dbReference type="EMBL" id="JAATIQ010000093">
    <property type="protein sequence ID" value="KAF4384295.1"/>
    <property type="molecule type" value="Genomic_DNA"/>
</dbReference>
<proteinExistence type="predicted"/>
<reference evidence="1 2" key="1">
    <citation type="journal article" date="2020" name="bioRxiv">
        <title>Sequence and annotation of 42 cannabis genomes reveals extensive copy number variation in cannabinoid synthesis and pathogen resistance genes.</title>
        <authorList>
            <person name="Mckernan K.J."/>
            <person name="Helbert Y."/>
            <person name="Kane L.T."/>
            <person name="Ebling H."/>
            <person name="Zhang L."/>
            <person name="Liu B."/>
            <person name="Eaton Z."/>
            <person name="Mclaughlin S."/>
            <person name="Kingan S."/>
            <person name="Baybayan P."/>
            <person name="Concepcion G."/>
            <person name="Jordan M."/>
            <person name="Riva A."/>
            <person name="Barbazuk W."/>
            <person name="Harkins T."/>
        </authorList>
    </citation>
    <scope>NUCLEOTIDE SEQUENCE [LARGE SCALE GENOMIC DNA]</scope>
    <source>
        <strain evidence="2">cv. Jamaican Lion 4</strain>
        <tissue evidence="1">Leaf</tissue>
    </source>
</reference>
<protein>
    <recommendedName>
        <fullName evidence="3">Retrotransposon Copia-like N-terminal domain-containing protein</fullName>
    </recommendedName>
</protein>
<evidence type="ECO:0008006" key="3">
    <source>
        <dbReference type="Google" id="ProtNLM"/>
    </source>
</evidence>